<evidence type="ECO:0000256" key="4">
    <source>
        <dbReference type="ARBA" id="ARBA00023136"/>
    </source>
</evidence>
<name>A0AAD6MTD7_9EURO</name>
<feature type="transmembrane region" description="Helical" evidence="5">
    <location>
        <begin position="475"/>
        <end position="496"/>
    </location>
</feature>
<dbReference type="Proteomes" id="UP001215712">
    <property type="component" value="Unassembled WGS sequence"/>
</dbReference>
<feature type="transmembrane region" description="Helical" evidence="5">
    <location>
        <begin position="338"/>
        <end position="359"/>
    </location>
</feature>
<dbReference type="Gene3D" id="1.20.1250.20">
    <property type="entry name" value="MFS general substrate transporter like domains"/>
    <property type="match status" value="1"/>
</dbReference>
<dbReference type="PANTHER" id="PTHR23502:SF187">
    <property type="entry name" value="TRANSPORTER, PUTATIVE (AFU_ORTHOLOGUE AFUA_2G17840)-RELATED"/>
    <property type="match status" value="1"/>
</dbReference>
<sequence length="514" mass="57475">MSSPPIPSSEKSVEHLNSPGVIEEVEALEGYVIDPSHYADNAARLKTTKDGRFVLIPQPLDSPEDPLSWKESKKLRIVAIIAYIALLADYTGGTAIITVIPQSIQWDLSQEKVQRAVVGNLFTIGVCGLVVVPLTSYFGRWPVTLVFQCMMLGTCVWCAAATSFPSYLAARILNGFFCSVGQGGALLWVKDLFYFHQHPQIINYVEFSIILSPYLGPLITSFIVSEVSWRWAFWVCTILSGIGVILVFFMDETLFDRKHPITLRGSYVARILGFHQAQNWKHKSFLSCMSRPIVAISKIPVLVIIIYYFLNFAWVIGVNTTIAIWLSDIYGFSTRGIGYFYFFGIVGCLVGWFIGHFLHDAVGRYYTNRHDGRLHPEARLIITYPATILCCVSLIILGLAFQMHWHYMVIAVFAATQCVGVMIVTTAVNAYLLDCYPEGSGEVGAWVSASRSWAGFMATYIQIEWVDRTGPAKAMGIQAGITAASLFFMAFLQVYGKRMRKWQGRMVFQVGNTV</sequence>
<evidence type="ECO:0000256" key="3">
    <source>
        <dbReference type="ARBA" id="ARBA00022989"/>
    </source>
</evidence>
<protein>
    <submittedName>
        <fullName evidence="7">MFS transporter</fullName>
    </submittedName>
</protein>
<feature type="transmembrane region" description="Helical" evidence="5">
    <location>
        <begin position="201"/>
        <end position="225"/>
    </location>
</feature>
<feature type="transmembrane region" description="Helical" evidence="5">
    <location>
        <begin position="145"/>
        <end position="162"/>
    </location>
</feature>
<dbReference type="PANTHER" id="PTHR23502">
    <property type="entry name" value="MAJOR FACILITATOR SUPERFAMILY"/>
    <property type="match status" value="1"/>
</dbReference>
<organism evidence="7 8">
    <name type="scientific">Penicillium malachiteum</name>
    <dbReference type="NCBI Taxonomy" id="1324776"/>
    <lineage>
        <taxon>Eukaryota</taxon>
        <taxon>Fungi</taxon>
        <taxon>Dikarya</taxon>
        <taxon>Ascomycota</taxon>
        <taxon>Pezizomycotina</taxon>
        <taxon>Eurotiomycetes</taxon>
        <taxon>Eurotiomycetidae</taxon>
        <taxon>Eurotiales</taxon>
        <taxon>Aspergillaceae</taxon>
        <taxon>Penicillium</taxon>
    </lineage>
</organism>
<evidence type="ECO:0000313" key="7">
    <source>
        <dbReference type="EMBL" id="KAJ5716128.1"/>
    </source>
</evidence>
<feature type="transmembrane region" description="Helical" evidence="5">
    <location>
        <begin position="231"/>
        <end position="250"/>
    </location>
</feature>
<dbReference type="GO" id="GO:0005886">
    <property type="term" value="C:plasma membrane"/>
    <property type="evidence" value="ECO:0007669"/>
    <property type="project" value="TreeGrafter"/>
</dbReference>
<reference evidence="7" key="2">
    <citation type="submission" date="2023-01" db="EMBL/GenBank/DDBJ databases">
        <authorList>
            <person name="Petersen C."/>
        </authorList>
    </citation>
    <scope>NUCLEOTIDE SEQUENCE</scope>
    <source>
        <strain evidence="7">IBT 17514</strain>
    </source>
</reference>
<comment type="subcellular location">
    <subcellularLocation>
        <location evidence="1">Membrane</location>
        <topology evidence="1">Multi-pass membrane protein</topology>
    </subcellularLocation>
</comment>
<feature type="transmembrane region" description="Helical" evidence="5">
    <location>
        <begin position="380"/>
        <end position="401"/>
    </location>
</feature>
<dbReference type="InterPro" id="IPR011701">
    <property type="entry name" value="MFS"/>
</dbReference>
<accession>A0AAD6MTD7</accession>
<evidence type="ECO:0000256" key="5">
    <source>
        <dbReference type="SAM" id="Phobius"/>
    </source>
</evidence>
<feature type="domain" description="Major facilitator superfamily (MFS) profile" evidence="6">
    <location>
        <begin position="77"/>
        <end position="497"/>
    </location>
</feature>
<feature type="transmembrane region" description="Helical" evidence="5">
    <location>
        <begin position="407"/>
        <end position="431"/>
    </location>
</feature>
<dbReference type="InterPro" id="IPR020846">
    <property type="entry name" value="MFS_dom"/>
</dbReference>
<dbReference type="EMBL" id="JAQJAN010000012">
    <property type="protein sequence ID" value="KAJ5716128.1"/>
    <property type="molecule type" value="Genomic_DNA"/>
</dbReference>
<evidence type="ECO:0000256" key="2">
    <source>
        <dbReference type="ARBA" id="ARBA00022692"/>
    </source>
</evidence>
<dbReference type="Pfam" id="PF07690">
    <property type="entry name" value="MFS_1"/>
    <property type="match status" value="1"/>
</dbReference>
<keyword evidence="4 5" id="KW-0472">Membrane</keyword>
<reference evidence="7" key="1">
    <citation type="journal article" date="2023" name="IMA Fungus">
        <title>Comparative genomic study of the Penicillium genus elucidates a diverse pangenome and 15 lateral gene transfer events.</title>
        <authorList>
            <person name="Petersen C."/>
            <person name="Sorensen T."/>
            <person name="Nielsen M.R."/>
            <person name="Sondergaard T.E."/>
            <person name="Sorensen J.L."/>
            <person name="Fitzpatrick D.A."/>
            <person name="Frisvad J.C."/>
            <person name="Nielsen K.L."/>
        </authorList>
    </citation>
    <scope>NUCLEOTIDE SEQUENCE</scope>
    <source>
        <strain evidence="7">IBT 17514</strain>
    </source>
</reference>
<evidence type="ECO:0000313" key="8">
    <source>
        <dbReference type="Proteomes" id="UP001215712"/>
    </source>
</evidence>
<comment type="caution">
    <text evidence="7">The sequence shown here is derived from an EMBL/GenBank/DDBJ whole genome shotgun (WGS) entry which is preliminary data.</text>
</comment>
<dbReference type="AlphaFoldDB" id="A0AAD6MTD7"/>
<evidence type="ECO:0000259" key="6">
    <source>
        <dbReference type="PROSITE" id="PS50850"/>
    </source>
</evidence>
<feature type="transmembrane region" description="Helical" evidence="5">
    <location>
        <begin position="77"/>
        <end position="100"/>
    </location>
</feature>
<dbReference type="PROSITE" id="PS50850">
    <property type="entry name" value="MFS"/>
    <property type="match status" value="1"/>
</dbReference>
<proteinExistence type="predicted"/>
<dbReference type="InterPro" id="IPR036259">
    <property type="entry name" value="MFS_trans_sf"/>
</dbReference>
<dbReference type="SUPFAM" id="SSF103473">
    <property type="entry name" value="MFS general substrate transporter"/>
    <property type="match status" value="1"/>
</dbReference>
<feature type="transmembrane region" description="Helical" evidence="5">
    <location>
        <begin position="299"/>
        <end position="326"/>
    </location>
</feature>
<dbReference type="GO" id="GO:0022857">
    <property type="term" value="F:transmembrane transporter activity"/>
    <property type="evidence" value="ECO:0007669"/>
    <property type="project" value="InterPro"/>
</dbReference>
<keyword evidence="8" id="KW-1185">Reference proteome</keyword>
<feature type="transmembrane region" description="Helical" evidence="5">
    <location>
        <begin position="120"/>
        <end position="138"/>
    </location>
</feature>
<evidence type="ECO:0000256" key="1">
    <source>
        <dbReference type="ARBA" id="ARBA00004141"/>
    </source>
</evidence>
<keyword evidence="3 5" id="KW-1133">Transmembrane helix</keyword>
<gene>
    <name evidence="7" type="ORF">N7493_008039</name>
</gene>
<keyword evidence="2 5" id="KW-0812">Transmembrane</keyword>